<keyword evidence="1" id="KW-0812">Transmembrane</keyword>
<dbReference type="AlphaFoldDB" id="A0A2N8RK64"/>
<keyword evidence="1" id="KW-1133">Transmembrane helix</keyword>
<evidence type="ECO:0000256" key="1">
    <source>
        <dbReference type="SAM" id="Phobius"/>
    </source>
</evidence>
<evidence type="ECO:0000313" key="3">
    <source>
        <dbReference type="Proteomes" id="UP000236003"/>
    </source>
</evidence>
<proteinExistence type="predicted"/>
<dbReference type="Proteomes" id="UP000236003">
    <property type="component" value="Unassembled WGS sequence"/>
</dbReference>
<sequence length="83" mass="9175">MACFLLACRSPEAVVVPAIMGITLSFNRFIRSCWAVRQWLVVTDDDGEGVWAVIMAAFVAAPLFMLVAPLNYFSCFASGCWHL</sequence>
<name>A0A2N8RK64_STUST</name>
<feature type="transmembrane region" description="Helical" evidence="1">
    <location>
        <begin position="12"/>
        <end position="30"/>
    </location>
</feature>
<protein>
    <submittedName>
        <fullName evidence="2">Uncharacterized protein</fullName>
    </submittedName>
</protein>
<organism evidence="2 3">
    <name type="scientific">Stutzerimonas stutzeri</name>
    <name type="common">Pseudomonas stutzeri</name>
    <dbReference type="NCBI Taxonomy" id="316"/>
    <lineage>
        <taxon>Bacteria</taxon>
        <taxon>Pseudomonadati</taxon>
        <taxon>Pseudomonadota</taxon>
        <taxon>Gammaproteobacteria</taxon>
        <taxon>Pseudomonadales</taxon>
        <taxon>Pseudomonadaceae</taxon>
        <taxon>Stutzerimonas</taxon>
    </lineage>
</organism>
<keyword evidence="1" id="KW-0472">Membrane</keyword>
<dbReference type="EMBL" id="POUM01000001">
    <property type="protein sequence ID" value="PNF61443.1"/>
    <property type="molecule type" value="Genomic_DNA"/>
</dbReference>
<comment type="caution">
    <text evidence="2">The sequence shown here is derived from an EMBL/GenBank/DDBJ whole genome shotgun (WGS) entry which is preliminary data.</text>
</comment>
<reference evidence="2 3" key="1">
    <citation type="submission" date="2018-01" db="EMBL/GenBank/DDBJ databases">
        <title>Denitrification phenotypes of diverse strains of Pseudomonas stutzeri.</title>
        <authorList>
            <person name="Milligan D.A."/>
            <person name="Bergaust L."/>
            <person name="Bakken L.R."/>
            <person name="Frostegard A."/>
        </authorList>
    </citation>
    <scope>NUCLEOTIDE SEQUENCE [LARGE SCALE GENOMIC DNA]</scope>
    <source>
        <strain evidence="2 3">CCUG 44592</strain>
    </source>
</reference>
<accession>A0A2N8RK64</accession>
<feature type="transmembrane region" description="Helical" evidence="1">
    <location>
        <begin position="50"/>
        <end position="73"/>
    </location>
</feature>
<gene>
    <name evidence="2" type="ORF">CXK99_01555</name>
</gene>
<evidence type="ECO:0000313" key="2">
    <source>
        <dbReference type="EMBL" id="PNF61443.1"/>
    </source>
</evidence>